<evidence type="ECO:0000256" key="1">
    <source>
        <dbReference type="ARBA" id="ARBA00022884"/>
    </source>
</evidence>
<keyword evidence="1 2" id="KW-0694">RNA-binding</keyword>
<reference evidence="5 6" key="1">
    <citation type="journal article" date="2023" name="Commun. Biol.">
        <title>Genome analysis of Parmales, the sister group of diatoms, reveals the evolutionary specialization of diatoms from phago-mixotrophs to photoautotrophs.</title>
        <authorList>
            <person name="Ban H."/>
            <person name="Sato S."/>
            <person name="Yoshikawa S."/>
            <person name="Yamada K."/>
            <person name="Nakamura Y."/>
            <person name="Ichinomiya M."/>
            <person name="Sato N."/>
            <person name="Blanc-Mathieu R."/>
            <person name="Endo H."/>
            <person name="Kuwata A."/>
            <person name="Ogata H."/>
        </authorList>
    </citation>
    <scope>NUCLEOTIDE SEQUENCE [LARGE SCALE GENOMIC DNA]</scope>
</reference>
<evidence type="ECO:0000256" key="3">
    <source>
        <dbReference type="SAM" id="MobiDB-lite"/>
    </source>
</evidence>
<feature type="compositionally biased region" description="Acidic residues" evidence="3">
    <location>
        <begin position="217"/>
        <end position="238"/>
    </location>
</feature>
<feature type="region of interest" description="Disordered" evidence="3">
    <location>
        <begin position="562"/>
        <end position="586"/>
    </location>
</feature>
<dbReference type="InterPro" id="IPR012677">
    <property type="entry name" value="Nucleotide-bd_a/b_plait_sf"/>
</dbReference>
<feature type="region of interest" description="Disordered" evidence="3">
    <location>
        <begin position="119"/>
        <end position="256"/>
    </location>
</feature>
<dbReference type="InterPro" id="IPR035979">
    <property type="entry name" value="RBD_domain_sf"/>
</dbReference>
<evidence type="ECO:0000259" key="4">
    <source>
        <dbReference type="PROSITE" id="PS50102"/>
    </source>
</evidence>
<feature type="region of interest" description="Disordered" evidence="3">
    <location>
        <begin position="270"/>
        <end position="316"/>
    </location>
</feature>
<feature type="compositionally biased region" description="Basic and acidic residues" evidence="3">
    <location>
        <begin position="142"/>
        <end position="152"/>
    </location>
</feature>
<feature type="compositionally biased region" description="Basic and acidic residues" evidence="3">
    <location>
        <begin position="239"/>
        <end position="248"/>
    </location>
</feature>
<dbReference type="InterPro" id="IPR050374">
    <property type="entry name" value="RRT5_SRSF_SR"/>
</dbReference>
<feature type="compositionally biased region" description="Low complexity" evidence="3">
    <location>
        <begin position="60"/>
        <end position="71"/>
    </location>
</feature>
<evidence type="ECO:0000313" key="6">
    <source>
        <dbReference type="Proteomes" id="UP001165060"/>
    </source>
</evidence>
<feature type="compositionally biased region" description="Low complexity" evidence="3">
    <location>
        <begin position="162"/>
        <end position="173"/>
    </location>
</feature>
<dbReference type="Pfam" id="PF00076">
    <property type="entry name" value="RRM_1"/>
    <property type="match status" value="4"/>
</dbReference>
<dbReference type="CDD" id="cd12317">
    <property type="entry name" value="RRM4_RBM19_RRM3_MRD1"/>
    <property type="match status" value="1"/>
</dbReference>
<organism evidence="5 6">
    <name type="scientific">Tetraparma gracilis</name>
    <dbReference type="NCBI Taxonomy" id="2962635"/>
    <lineage>
        <taxon>Eukaryota</taxon>
        <taxon>Sar</taxon>
        <taxon>Stramenopiles</taxon>
        <taxon>Ochrophyta</taxon>
        <taxon>Bolidophyceae</taxon>
        <taxon>Parmales</taxon>
        <taxon>Triparmaceae</taxon>
        <taxon>Tetraparma</taxon>
    </lineage>
</organism>
<feature type="region of interest" description="Disordered" evidence="3">
    <location>
        <begin position="54"/>
        <end position="81"/>
    </location>
</feature>
<dbReference type="InterPro" id="IPR000504">
    <property type="entry name" value="RRM_dom"/>
</dbReference>
<dbReference type="EMBL" id="BRYB01001364">
    <property type="protein sequence ID" value="GMI24001.1"/>
    <property type="molecule type" value="Genomic_DNA"/>
</dbReference>
<evidence type="ECO:0000256" key="2">
    <source>
        <dbReference type="PROSITE-ProRule" id="PRU00176"/>
    </source>
</evidence>
<dbReference type="SUPFAM" id="SSF54928">
    <property type="entry name" value="RNA-binding domain, RBD"/>
    <property type="match status" value="4"/>
</dbReference>
<sequence length="822" mass="87120">MPPPPPTSRVAPTSRVVLKNVPPHFLSSNAARLRKHLLKGLPDLQITDLYVPAAAPPAGAPAGAPAGNPAGRRPKKPDAKPRRLLAFVGFATPEQAASVVRHFHGSFFDTVKVSAELARAKKEGGGRERGEWSKWTKGTTAYERRTGEKGEAAEAGEGEGKGAAPAASAAAAKAARKKEEFVDAMTSRGQGKMWSNDDGKVAAAAAPVTVVGHDSDSESDGEVAEPTAADDEDSEEEADPLKNAREANKAMSDMDFFRSKVVQKDDLEADGEADAGGAGDGDDSSSVASDSDGGGEDEGSLSSPAPPPPPQPDAAESSTRLFIRNLPFAATEDELAAHLSTVAAPALTHAPLDDRSNRKGFAFATFKSAAEADMVLEQLDGGVFQGRLVHLMRAKEHATGWNASFVRSDTVVSSLADKLNVSKGDILDHNEGGMAVRLALGETKLIEENREYFKKHNVDVDLASLASAGAASKKRSGTTILVKNLPYETQPEDLTKIFSPFGTVSRLLLPPSRAVAIVEFAQPGEARRAFKKLAYTKFKHVPLYLEWAPEGVIGATTTTTTMEVDETPPAPPAPAAEEEADEDEEDQGNVVAHSIFVKNLKFTTTEDSLSHFFEAIAPGKVTATKIPTKIAPEGSKAAGAVQSMGFGFVEFSDAAAVKTAIKRGNGQTLDGHMIEVKRSDKAVAKGGKPGGAGKKGGKAGGKPGQTKLMVRNLPFEATRTELMQLFGNFGTLKKTTIPKKMDGTSRGFGFVEFLTSEEAAAAKESLAQTHLYGRHLIIEWSEDKEDLGTLREKAKRDVGNTGNADMARKKKQKKGGDHTVFD</sequence>
<feature type="compositionally biased region" description="Gly residues" evidence="3">
    <location>
        <begin position="687"/>
        <end position="703"/>
    </location>
</feature>
<feature type="compositionally biased region" description="Acidic residues" evidence="3">
    <location>
        <begin position="576"/>
        <end position="586"/>
    </location>
</feature>
<feature type="compositionally biased region" description="Basic and acidic residues" evidence="3">
    <location>
        <begin position="119"/>
        <end position="134"/>
    </location>
</feature>
<keyword evidence="6" id="KW-1185">Reference proteome</keyword>
<accession>A0ABQ6MDB2</accession>
<dbReference type="Proteomes" id="UP001165060">
    <property type="component" value="Unassembled WGS sequence"/>
</dbReference>
<feature type="domain" description="RRM" evidence="4">
    <location>
        <begin position="593"/>
        <end position="681"/>
    </location>
</feature>
<proteinExistence type="predicted"/>
<feature type="domain" description="RRM" evidence="4">
    <location>
        <begin position="478"/>
        <end position="550"/>
    </location>
</feature>
<dbReference type="CDD" id="cd12320">
    <property type="entry name" value="RRM6_RBM19_RRM5_MRD1"/>
    <property type="match status" value="1"/>
</dbReference>
<dbReference type="PROSITE" id="PS50102">
    <property type="entry name" value="RRM"/>
    <property type="match status" value="4"/>
</dbReference>
<gene>
    <name evidence="5" type="ORF">TeGR_g3521</name>
</gene>
<dbReference type="PANTHER" id="PTHR23003">
    <property type="entry name" value="RNA RECOGNITION MOTIF RRM DOMAIN CONTAINING PROTEIN"/>
    <property type="match status" value="1"/>
</dbReference>
<protein>
    <recommendedName>
        <fullName evidence="4">RRM domain-containing protein</fullName>
    </recommendedName>
</protein>
<feature type="domain" description="RRM" evidence="4">
    <location>
        <begin position="706"/>
        <end position="783"/>
    </location>
</feature>
<feature type="region of interest" description="Disordered" evidence="3">
    <location>
        <begin position="791"/>
        <end position="822"/>
    </location>
</feature>
<feature type="domain" description="RRM" evidence="4">
    <location>
        <begin position="319"/>
        <end position="396"/>
    </location>
</feature>
<dbReference type="SMART" id="SM00360">
    <property type="entry name" value="RRM"/>
    <property type="match status" value="4"/>
</dbReference>
<name>A0ABQ6MDB2_9STRA</name>
<dbReference type="Gene3D" id="3.30.70.330">
    <property type="match status" value="5"/>
</dbReference>
<evidence type="ECO:0000313" key="5">
    <source>
        <dbReference type="EMBL" id="GMI24001.1"/>
    </source>
</evidence>
<comment type="caution">
    <text evidence="5">The sequence shown here is derived from an EMBL/GenBank/DDBJ whole genome shotgun (WGS) entry which is preliminary data.</text>
</comment>
<feature type="region of interest" description="Disordered" evidence="3">
    <location>
        <begin position="682"/>
        <end position="706"/>
    </location>
</feature>
<feature type="compositionally biased region" description="Low complexity" evidence="3">
    <location>
        <begin position="201"/>
        <end position="211"/>
    </location>
</feature>